<accession>A0ACC1JD00</accession>
<keyword evidence="2" id="KW-1185">Reference proteome</keyword>
<feature type="non-terminal residue" evidence="1">
    <location>
        <position position="1"/>
    </location>
</feature>
<comment type="caution">
    <text evidence="1">The sequence shown here is derived from an EMBL/GenBank/DDBJ whole genome shotgun (WGS) entry which is preliminary data.</text>
</comment>
<evidence type="ECO:0000313" key="1">
    <source>
        <dbReference type="EMBL" id="KAJ1947709.1"/>
    </source>
</evidence>
<dbReference type="Proteomes" id="UP001150603">
    <property type="component" value="Unassembled WGS sequence"/>
</dbReference>
<proteinExistence type="predicted"/>
<name>A0ACC1JD00_9FUNG</name>
<protein>
    <submittedName>
        <fullName evidence="1">Regulator of (H+)-ATPase in vacuolar membrane</fullName>
    </submittedName>
</protein>
<evidence type="ECO:0000313" key="2">
    <source>
        <dbReference type="Proteomes" id="UP001150603"/>
    </source>
</evidence>
<reference evidence="1" key="1">
    <citation type="submission" date="2022-07" db="EMBL/GenBank/DDBJ databases">
        <title>Phylogenomic reconstructions and comparative analyses of Kickxellomycotina fungi.</title>
        <authorList>
            <person name="Reynolds N.K."/>
            <person name="Stajich J.E."/>
            <person name="Barry K."/>
            <person name="Grigoriev I.V."/>
            <person name="Crous P."/>
            <person name="Smith M.E."/>
        </authorList>
    </citation>
    <scope>NUCLEOTIDE SEQUENCE</scope>
    <source>
        <strain evidence="1">NRRL 5244</strain>
    </source>
</reference>
<dbReference type="EMBL" id="JANBPW010000908">
    <property type="protein sequence ID" value="KAJ1947709.1"/>
    <property type="molecule type" value="Genomic_DNA"/>
</dbReference>
<gene>
    <name evidence="1" type="primary">RAV1</name>
    <name evidence="1" type="ORF">FBU59_001845</name>
</gene>
<organism evidence="1 2">
    <name type="scientific">Linderina macrospora</name>
    <dbReference type="NCBI Taxonomy" id="4868"/>
    <lineage>
        <taxon>Eukaryota</taxon>
        <taxon>Fungi</taxon>
        <taxon>Fungi incertae sedis</taxon>
        <taxon>Zoopagomycota</taxon>
        <taxon>Kickxellomycotina</taxon>
        <taxon>Kickxellomycetes</taxon>
        <taxon>Kickxellales</taxon>
        <taxon>Kickxellaceae</taxon>
        <taxon>Linderina</taxon>
    </lineage>
</organism>
<sequence>VSPLRLVHLWDGHKEPVFHISVDPYSQRVATHSVEGELLIWDNIVTPERSLPISRRMELEGGRIRTIAWAPNESEFIGATDKHVYRLVYDVDSEQWLPSNTKFPQMDKFDHIFTYPSSSSEPSASPSGSPLAYYISTISKSDKVVQTWRVSGAKESITLVDRSVLKQAANFDRASRVMPVAHPFFSRDNVMVTFDTHSGHMRIWGIRTSPRFRWFCSKKHRLPKMNAAMIRYNSIDKAAIVSVNEDGSQVITIWVFSSASRASNYLPAGTIHPRSKDDKVCEIRWYLTKYAQSYLGIQWADRIDIYCQERNLNNAWLCISTIRASEFGTDKEIGSFSFTAAGEPTFSIGRKLIVCSEKMSDSKRISDVAYEEHGELPYIHPSVLTELMSWGQMSAVKTLLAQLYDYMREREINPKSSAQLPIISLEDLIAPDESQTSGQPNGAVSSASSVRARYSMLFNSELDDKIDAGSSAVADFAGFNREKADYIVEKLAEIKLPGISPVDQARLMSIVSTLAISSAKDQPLDDMGTRFLIKLQLLELENKRMRTRQPNDLAYRELNWAMHSNSQAILLQHCLQQHAPASGMTWEDARRMGIFVWLNDIHSVQEEVEKMARNIFIASGRDPTQCAIFFLALKKPRLLLGLWRTAHTHPEQSKMLNFLSNDFSLPKWRTAAAKNAYVLLSRQRFLDAATFFLLSGKLADAATVCVAQLKDIQLAITICRCHEGDSGPVLKSILWKHVLPTALSHSDRWLASLVFGHLHKYDLVLRALTDSLPKLALELEIDAPLATNESMTELDTELLMLYRSMINYSAHYRAPLVTQAELIAQTITIFECLGVPVMSLVVLEWWRRELFERTKASVSVHSLASTASTMLNTPAMSQSVSQAADPLATGQLDMSAFSAFGMSAAPKPRPAPAADVDPLASGMLNMNSFGSFGTPKPKPAPTADPLASGAHDMNNFGSIFAGFAPPTPSKPVAATPAAPSAADAAATTTNGTSNGSAADKLNESDQSLVVEIEDTPVQYTCRVTLALQMYEYIMHAVVGGNSAIDLDKEKKTIADTLRLPVSIFPATAASAS</sequence>